<feature type="region of interest" description="Disordered" evidence="6">
    <location>
        <begin position="1"/>
        <end position="24"/>
    </location>
</feature>
<dbReference type="PROSITE" id="PS50192">
    <property type="entry name" value="T_SNARE"/>
    <property type="match status" value="2"/>
</dbReference>
<evidence type="ECO:0000313" key="9">
    <source>
        <dbReference type="Proteomes" id="UP000276133"/>
    </source>
</evidence>
<evidence type="ECO:0000256" key="2">
    <source>
        <dbReference type="ARBA" id="ARBA00022448"/>
    </source>
</evidence>
<dbReference type="PANTHER" id="PTHR19305:SF9">
    <property type="entry name" value="SYNAPTOSOMAL-ASSOCIATED PROTEIN 29"/>
    <property type="match status" value="1"/>
</dbReference>
<evidence type="ECO:0000256" key="6">
    <source>
        <dbReference type="SAM" id="MobiDB-lite"/>
    </source>
</evidence>
<dbReference type="GO" id="GO:0015031">
    <property type="term" value="P:protein transport"/>
    <property type="evidence" value="ECO:0007669"/>
    <property type="project" value="UniProtKB-KW"/>
</dbReference>
<dbReference type="GO" id="GO:0005484">
    <property type="term" value="F:SNAP receptor activity"/>
    <property type="evidence" value="ECO:0007669"/>
    <property type="project" value="TreeGrafter"/>
</dbReference>
<feature type="domain" description="T-SNARE coiled-coil homology" evidence="7">
    <location>
        <begin position="153"/>
        <end position="215"/>
    </location>
</feature>
<proteinExistence type="inferred from homology"/>
<dbReference type="PANTHER" id="PTHR19305">
    <property type="entry name" value="SYNAPTOSOMAL ASSOCIATED PROTEIN"/>
    <property type="match status" value="1"/>
</dbReference>
<dbReference type="Gene3D" id="1.20.5.110">
    <property type="match status" value="2"/>
</dbReference>
<dbReference type="AlphaFoldDB" id="A0A3M7SUK4"/>
<dbReference type="Pfam" id="PF12352">
    <property type="entry name" value="V-SNARE_C"/>
    <property type="match status" value="1"/>
</dbReference>
<keyword evidence="3" id="KW-0653">Protein transport</keyword>
<dbReference type="OrthoDB" id="18679at2759"/>
<dbReference type="SMART" id="SM00397">
    <property type="entry name" value="t_SNARE"/>
    <property type="match status" value="2"/>
</dbReference>
<evidence type="ECO:0000256" key="5">
    <source>
        <dbReference type="SAM" id="Coils"/>
    </source>
</evidence>
<dbReference type="SUPFAM" id="SSF58038">
    <property type="entry name" value="SNARE fusion complex"/>
    <property type="match status" value="2"/>
</dbReference>
<evidence type="ECO:0000256" key="3">
    <source>
        <dbReference type="ARBA" id="ARBA00022927"/>
    </source>
</evidence>
<keyword evidence="9" id="KW-1185">Reference proteome</keyword>
<keyword evidence="4 5" id="KW-0175">Coiled coil</keyword>
<reference evidence="8 9" key="1">
    <citation type="journal article" date="2018" name="Sci. Rep.">
        <title>Genomic signatures of local adaptation to the degree of environmental predictability in rotifers.</title>
        <authorList>
            <person name="Franch-Gras L."/>
            <person name="Hahn C."/>
            <person name="Garcia-Roger E.M."/>
            <person name="Carmona M.J."/>
            <person name="Serra M."/>
            <person name="Gomez A."/>
        </authorList>
    </citation>
    <scope>NUCLEOTIDE SEQUENCE [LARGE SCALE GENOMIC DNA]</scope>
    <source>
        <strain evidence="8">HYR1</strain>
    </source>
</reference>
<comment type="similarity">
    <text evidence="1">Belongs to the SNAP-25 family.</text>
</comment>
<feature type="compositionally biased region" description="Polar residues" evidence="6">
    <location>
        <begin position="1"/>
        <end position="10"/>
    </location>
</feature>
<gene>
    <name evidence="8" type="ORF">BpHYR1_039370</name>
</gene>
<dbReference type="GO" id="GO:0019905">
    <property type="term" value="F:syntaxin binding"/>
    <property type="evidence" value="ECO:0007669"/>
    <property type="project" value="TreeGrafter"/>
</dbReference>
<feature type="compositionally biased region" description="Basic and acidic residues" evidence="6">
    <location>
        <begin position="14"/>
        <end position="24"/>
    </location>
</feature>
<feature type="coiled-coil region" evidence="5">
    <location>
        <begin position="75"/>
        <end position="102"/>
    </location>
</feature>
<dbReference type="EMBL" id="REGN01000752">
    <property type="protein sequence ID" value="RNA39382.1"/>
    <property type="molecule type" value="Genomic_DNA"/>
</dbReference>
<evidence type="ECO:0000259" key="7">
    <source>
        <dbReference type="PROSITE" id="PS50192"/>
    </source>
</evidence>
<feature type="domain" description="T-SNARE coiled-coil homology" evidence="7">
    <location>
        <begin position="37"/>
        <end position="99"/>
    </location>
</feature>
<evidence type="ECO:0000256" key="4">
    <source>
        <dbReference type="ARBA" id="ARBA00023054"/>
    </source>
</evidence>
<evidence type="ECO:0000256" key="1">
    <source>
        <dbReference type="ARBA" id="ARBA00009480"/>
    </source>
</evidence>
<dbReference type="GO" id="GO:0031201">
    <property type="term" value="C:SNARE complex"/>
    <property type="evidence" value="ECO:0007669"/>
    <property type="project" value="TreeGrafter"/>
</dbReference>
<dbReference type="GO" id="GO:0006887">
    <property type="term" value="P:exocytosis"/>
    <property type="evidence" value="ECO:0007669"/>
    <property type="project" value="TreeGrafter"/>
</dbReference>
<comment type="caution">
    <text evidence="8">The sequence shown here is derived from an EMBL/GenBank/DDBJ whole genome shotgun (WGS) entry which is preliminary data.</text>
</comment>
<sequence length="217" mass="24837">MSLNSKNPFETNDDDYKFGNRNRPEDDDIRFIQEKIGKVENDSLESTTRALRVLNETQEIGAKTAVELHRQGEQLSRVDERLDDVNNTLNSTQKNLNQVKSVFGGLKNKFFGWSSKNVSTESKKSEIKRDAVSVNNLQSFNKPKAELVQITGSDREKEIHKNLDEMSSGLKRLAAMGLEMQFELDKQNNMIDGITNKSIKTDERINDQNAQMRRILK</sequence>
<dbReference type="GO" id="GO:0005886">
    <property type="term" value="C:plasma membrane"/>
    <property type="evidence" value="ECO:0007669"/>
    <property type="project" value="TreeGrafter"/>
</dbReference>
<dbReference type="GO" id="GO:0006906">
    <property type="term" value="P:vesicle fusion"/>
    <property type="evidence" value="ECO:0007669"/>
    <property type="project" value="TreeGrafter"/>
</dbReference>
<protein>
    <submittedName>
        <fullName evidence="8">Synaptosomal-associated 29</fullName>
    </submittedName>
</protein>
<organism evidence="8 9">
    <name type="scientific">Brachionus plicatilis</name>
    <name type="common">Marine rotifer</name>
    <name type="synonym">Brachionus muelleri</name>
    <dbReference type="NCBI Taxonomy" id="10195"/>
    <lineage>
        <taxon>Eukaryota</taxon>
        <taxon>Metazoa</taxon>
        <taxon>Spiralia</taxon>
        <taxon>Gnathifera</taxon>
        <taxon>Rotifera</taxon>
        <taxon>Eurotatoria</taxon>
        <taxon>Monogononta</taxon>
        <taxon>Pseudotrocha</taxon>
        <taxon>Ploima</taxon>
        <taxon>Brachionidae</taxon>
        <taxon>Brachionus</taxon>
    </lineage>
</organism>
<dbReference type="CDD" id="cd15856">
    <property type="entry name" value="SNARE_SNAP29C"/>
    <property type="match status" value="1"/>
</dbReference>
<dbReference type="InterPro" id="IPR000727">
    <property type="entry name" value="T_SNARE_dom"/>
</dbReference>
<keyword evidence="2" id="KW-0813">Transport</keyword>
<dbReference type="FunFam" id="1.20.5.110:FF:000041">
    <property type="entry name" value="Synaptosomal-associated protein 29"/>
    <property type="match status" value="1"/>
</dbReference>
<dbReference type="STRING" id="10195.A0A3M7SUK4"/>
<dbReference type="Proteomes" id="UP000276133">
    <property type="component" value="Unassembled WGS sequence"/>
</dbReference>
<accession>A0A3M7SUK4</accession>
<evidence type="ECO:0000313" key="8">
    <source>
        <dbReference type="EMBL" id="RNA39382.1"/>
    </source>
</evidence>
<name>A0A3M7SUK4_BRAPC</name>